<protein>
    <recommendedName>
        <fullName evidence="4">Lysine-specific metallo-endopeptidase domain-containing protein</fullName>
    </recommendedName>
</protein>
<evidence type="ECO:0000313" key="3">
    <source>
        <dbReference type="Proteomes" id="UP000039046"/>
    </source>
</evidence>
<keyword evidence="1" id="KW-0732">Signal</keyword>
<feature type="signal peptide" evidence="1">
    <location>
        <begin position="1"/>
        <end position="16"/>
    </location>
</feature>
<feature type="chain" id="PRO_5001979239" description="Lysine-specific metallo-endopeptidase domain-containing protein" evidence="1">
    <location>
        <begin position="17"/>
        <end position="254"/>
    </location>
</feature>
<name>A0A0A1SUG1_9HYPO</name>
<evidence type="ECO:0000313" key="2">
    <source>
        <dbReference type="EMBL" id="CEJ81871.1"/>
    </source>
</evidence>
<dbReference type="HOGENOM" id="CLU_1094933_0_0_1"/>
<sequence length="254" mass="27467">MKSAVALLGLAGLAAAVSEARSPKSYGLSISDMSLHEVSPMAAAPKLAAREEEDDIEASEGAAEAVADAVAEEDPSTAVRLDKSCDSLIAPFQLMFERCAQNAKTAERLAQTAPKEVMEQHFGRSDQAARDLVSKNFVTLGRECASAGTGGTAKLVCDHSDKNLCKSKEYAAYILNFDKELEVLMCPLFFSYFDLNVNDRCVKRGWLTQSAMFLGFLSRDPKGTKMTWDSKEKLTNGFSYVDFAFGPADTGCAK</sequence>
<reference evidence="2 3" key="1">
    <citation type="journal article" date="2015" name="Genome Announc.">
        <title>Draft Genome Sequence and Gene Annotation of the Entomopathogenic Fungus Verticillium hemipterigenum.</title>
        <authorList>
            <person name="Horn F."/>
            <person name="Habel A."/>
            <person name="Scharf D.H."/>
            <person name="Dworschak J."/>
            <person name="Brakhage A.A."/>
            <person name="Guthke R."/>
            <person name="Hertweck C."/>
            <person name="Linde J."/>
        </authorList>
    </citation>
    <scope>NUCLEOTIDE SEQUENCE [LARGE SCALE GENOMIC DNA]</scope>
</reference>
<dbReference type="Proteomes" id="UP000039046">
    <property type="component" value="Unassembled WGS sequence"/>
</dbReference>
<dbReference type="SUPFAM" id="SSF55486">
    <property type="entry name" value="Metalloproteases ('zincins'), catalytic domain"/>
    <property type="match status" value="1"/>
</dbReference>
<gene>
    <name evidence="2" type="ORF">VHEMI01978</name>
</gene>
<evidence type="ECO:0008006" key="4">
    <source>
        <dbReference type="Google" id="ProtNLM"/>
    </source>
</evidence>
<organism evidence="2 3">
    <name type="scientific">[Torrubiella] hemipterigena</name>
    <dbReference type="NCBI Taxonomy" id="1531966"/>
    <lineage>
        <taxon>Eukaryota</taxon>
        <taxon>Fungi</taxon>
        <taxon>Dikarya</taxon>
        <taxon>Ascomycota</taxon>
        <taxon>Pezizomycotina</taxon>
        <taxon>Sordariomycetes</taxon>
        <taxon>Hypocreomycetidae</taxon>
        <taxon>Hypocreales</taxon>
        <taxon>Clavicipitaceae</taxon>
        <taxon>Clavicipitaceae incertae sedis</taxon>
        <taxon>'Torrubiella' clade</taxon>
    </lineage>
</organism>
<dbReference type="Gene3D" id="3.40.390.10">
    <property type="entry name" value="Collagenase (Catalytic Domain)"/>
    <property type="match status" value="1"/>
</dbReference>
<dbReference type="AlphaFoldDB" id="A0A0A1SUG1"/>
<dbReference type="GO" id="GO:0008237">
    <property type="term" value="F:metallopeptidase activity"/>
    <property type="evidence" value="ECO:0007669"/>
    <property type="project" value="InterPro"/>
</dbReference>
<proteinExistence type="predicted"/>
<accession>A0A0A1SUG1</accession>
<keyword evidence="3" id="KW-1185">Reference proteome</keyword>
<dbReference type="InterPro" id="IPR024079">
    <property type="entry name" value="MetalloPept_cat_dom_sf"/>
</dbReference>
<evidence type="ECO:0000256" key="1">
    <source>
        <dbReference type="SAM" id="SignalP"/>
    </source>
</evidence>
<dbReference type="EMBL" id="CDHN01000001">
    <property type="protein sequence ID" value="CEJ81871.1"/>
    <property type="molecule type" value="Genomic_DNA"/>
</dbReference>